<feature type="region of interest" description="Disordered" evidence="1">
    <location>
        <begin position="338"/>
        <end position="397"/>
    </location>
</feature>
<dbReference type="Proteomes" id="UP001166093">
    <property type="component" value="Unassembled WGS sequence"/>
</dbReference>
<dbReference type="EMBL" id="JAAWVQ010070493">
    <property type="protein sequence ID" value="MBN3277478.1"/>
    <property type="molecule type" value="Genomic_DNA"/>
</dbReference>
<name>A0ABS2XT20_POLSP</name>
<evidence type="ECO:0000313" key="3">
    <source>
        <dbReference type="EMBL" id="MBN3277478.1"/>
    </source>
</evidence>
<organism evidence="3 4">
    <name type="scientific">Polyodon spathula</name>
    <name type="common">North American paddlefish</name>
    <name type="synonym">Squalus spathula</name>
    <dbReference type="NCBI Taxonomy" id="7913"/>
    <lineage>
        <taxon>Eukaryota</taxon>
        <taxon>Metazoa</taxon>
        <taxon>Chordata</taxon>
        <taxon>Craniata</taxon>
        <taxon>Vertebrata</taxon>
        <taxon>Euteleostomi</taxon>
        <taxon>Actinopterygii</taxon>
        <taxon>Chondrostei</taxon>
        <taxon>Acipenseriformes</taxon>
        <taxon>Polyodontidae</taxon>
        <taxon>Polyodon</taxon>
    </lineage>
</organism>
<feature type="region of interest" description="Disordered" evidence="1">
    <location>
        <begin position="543"/>
        <end position="609"/>
    </location>
</feature>
<protein>
    <submittedName>
        <fullName evidence="3">ZMYM1 protein</fullName>
    </submittedName>
</protein>
<keyword evidence="4" id="KW-1185">Reference proteome</keyword>
<evidence type="ECO:0000259" key="2">
    <source>
        <dbReference type="Pfam" id="PF14291"/>
    </source>
</evidence>
<feature type="non-terminal residue" evidence="3">
    <location>
        <position position="1"/>
    </location>
</feature>
<dbReference type="InterPro" id="IPR025398">
    <property type="entry name" value="DUF4371"/>
</dbReference>
<feature type="compositionally biased region" description="Low complexity" evidence="1">
    <location>
        <begin position="543"/>
        <end position="552"/>
    </location>
</feature>
<evidence type="ECO:0000313" key="4">
    <source>
        <dbReference type="Proteomes" id="UP001166093"/>
    </source>
</evidence>
<feature type="non-terminal residue" evidence="3">
    <location>
        <position position="609"/>
    </location>
</feature>
<dbReference type="PANTHER" id="PTHR45749:SF28">
    <property type="entry name" value="ZINC FINGER MYM-TYPE PROTEIN 1-LIKE-RELATED"/>
    <property type="match status" value="1"/>
</dbReference>
<dbReference type="Pfam" id="PF14291">
    <property type="entry name" value="DUF4371"/>
    <property type="match status" value="1"/>
</dbReference>
<feature type="compositionally biased region" description="Low complexity" evidence="1">
    <location>
        <begin position="596"/>
        <end position="609"/>
    </location>
</feature>
<reference evidence="3" key="1">
    <citation type="journal article" date="2021" name="Cell">
        <title>Tracing the genetic footprints of vertebrate landing in non-teleost ray-finned fishes.</title>
        <authorList>
            <person name="Bi X."/>
            <person name="Wang K."/>
            <person name="Yang L."/>
            <person name="Pan H."/>
            <person name="Jiang H."/>
            <person name="Wei Q."/>
            <person name="Fang M."/>
            <person name="Yu H."/>
            <person name="Zhu C."/>
            <person name="Cai Y."/>
            <person name="He Y."/>
            <person name="Gan X."/>
            <person name="Zeng H."/>
            <person name="Yu D."/>
            <person name="Zhu Y."/>
            <person name="Jiang H."/>
            <person name="Qiu Q."/>
            <person name="Yang H."/>
            <person name="Zhang Y.E."/>
            <person name="Wang W."/>
            <person name="Zhu M."/>
            <person name="He S."/>
            <person name="Zhang G."/>
        </authorList>
    </citation>
    <scope>NUCLEOTIDE SEQUENCE</scope>
    <source>
        <strain evidence="3">Pddl_001</strain>
    </source>
</reference>
<feature type="compositionally biased region" description="Basic and acidic residues" evidence="1">
    <location>
        <begin position="340"/>
        <end position="387"/>
    </location>
</feature>
<comment type="caution">
    <text evidence="3">The sequence shown here is derived from an EMBL/GenBank/DDBJ whole genome shotgun (WGS) entry which is preliminary data.</text>
</comment>
<sequence>SRRFRAVWYEIHKWLAGSAVSNKVYCWPCLLQSTKHTAWSCEGYSNWKNLSQSTTIHSSSSEHVHNELALKQLENESVGIDRLLDEQSRLAVTEHNEKVRKNREVLKRLIDITMVLSKQEQAFCGYDESEDSLNKGNYPELFEYFFKHEPELKSHWQKNAVVFSGLSKTIQNDLIECMAEGLASFIDSEIMETPFFVCELDEATDVTQRSQLSMVLRYIDFAHKLNLVLQQGAQCIKETHTFFATLEGLSAFFSRSIKRTHLMDENTSSVERSFSCLKHIKTYLRRAVGPTCLSALSLNFILRKDSNERNNFRWADLLLPSAWMVLKPHSTKLVQNVGACHRDGRSGRRQNQERFDSVRGDRRNVRQRKEVRESAKEQTQHSIRGDQEEAPSTSGHDEKEDFSAVVVFIVSFYEFTLEARNGTVLLVTLLAAQAHHLSKSGLVNKLYFTVFFVCLNSPAAASACTPPPPSPGTRYVLTRPMSGSHPCIACNASIPQEDNHSLCMRCLGVPHATMALEREWTCSVCEALQSGLKEVQLERAKRASSASSTAGSPGDMNAPDDVFQAPLSGFPNAQAARSRSASPQARPAKRSKRHYGPQGPDDPGPGALG</sequence>
<feature type="domain" description="DUF4371" evidence="2">
    <location>
        <begin position="101"/>
        <end position="221"/>
    </location>
</feature>
<feature type="compositionally biased region" description="Low complexity" evidence="1">
    <location>
        <begin position="573"/>
        <end position="586"/>
    </location>
</feature>
<evidence type="ECO:0000256" key="1">
    <source>
        <dbReference type="SAM" id="MobiDB-lite"/>
    </source>
</evidence>
<dbReference type="PANTHER" id="PTHR45749">
    <property type="match status" value="1"/>
</dbReference>
<proteinExistence type="predicted"/>
<accession>A0ABS2XT20</accession>
<gene>
    <name evidence="3" type="primary">Zmym1_2</name>
    <name evidence="3" type="ORF">GTO93_0006584</name>
</gene>